<evidence type="ECO:0000313" key="2">
    <source>
        <dbReference type="Proteomes" id="UP001152607"/>
    </source>
</evidence>
<comment type="caution">
    <text evidence="1">The sequence shown here is derived from an EMBL/GenBank/DDBJ whole genome shotgun (WGS) entry which is preliminary data.</text>
</comment>
<dbReference type="AlphaFoldDB" id="A0A9W4UQU2"/>
<name>A0A9W4UQU2_9PLEO</name>
<gene>
    <name evidence="1" type="ORF">PDIGIT_LOCUS13581</name>
</gene>
<protein>
    <submittedName>
        <fullName evidence="1">Uncharacterized protein</fullName>
    </submittedName>
</protein>
<organism evidence="1 2">
    <name type="scientific">Periconia digitata</name>
    <dbReference type="NCBI Taxonomy" id="1303443"/>
    <lineage>
        <taxon>Eukaryota</taxon>
        <taxon>Fungi</taxon>
        <taxon>Dikarya</taxon>
        <taxon>Ascomycota</taxon>
        <taxon>Pezizomycotina</taxon>
        <taxon>Dothideomycetes</taxon>
        <taxon>Pleosporomycetidae</taxon>
        <taxon>Pleosporales</taxon>
        <taxon>Massarineae</taxon>
        <taxon>Periconiaceae</taxon>
        <taxon>Periconia</taxon>
    </lineage>
</organism>
<sequence>MKRSICSVMADPAGFYPSREQSSSCRPTPPPPYAPVTTFHLELRICSSTLWTSPSPWSSGLISWFRGNSYCPTS</sequence>
<keyword evidence="2" id="KW-1185">Reference proteome</keyword>
<dbReference type="Proteomes" id="UP001152607">
    <property type="component" value="Unassembled WGS sequence"/>
</dbReference>
<dbReference type="EMBL" id="CAOQHR010000010">
    <property type="protein sequence ID" value="CAI6340405.1"/>
    <property type="molecule type" value="Genomic_DNA"/>
</dbReference>
<proteinExistence type="predicted"/>
<reference evidence="1" key="1">
    <citation type="submission" date="2023-01" db="EMBL/GenBank/DDBJ databases">
        <authorList>
            <person name="Van Ghelder C."/>
            <person name="Rancurel C."/>
        </authorList>
    </citation>
    <scope>NUCLEOTIDE SEQUENCE</scope>
    <source>
        <strain evidence="1">CNCM I-4278</strain>
    </source>
</reference>
<accession>A0A9W4UQU2</accession>
<evidence type="ECO:0000313" key="1">
    <source>
        <dbReference type="EMBL" id="CAI6340405.1"/>
    </source>
</evidence>